<name>A0A2G4YQ88_9PROT</name>
<evidence type="ECO:0000313" key="8">
    <source>
        <dbReference type="EMBL" id="PHZ83626.1"/>
    </source>
</evidence>
<organism evidence="8 9">
    <name type="scientific">Paremcibacter congregatus</name>
    <dbReference type="NCBI Taxonomy" id="2043170"/>
    <lineage>
        <taxon>Bacteria</taxon>
        <taxon>Pseudomonadati</taxon>
        <taxon>Pseudomonadota</taxon>
        <taxon>Alphaproteobacteria</taxon>
        <taxon>Emcibacterales</taxon>
        <taxon>Emcibacteraceae</taxon>
        <taxon>Paremcibacter</taxon>
    </lineage>
</organism>
<dbReference type="PIRSF" id="PIRSF000188">
    <property type="entry name" value="Phe_leu_dh"/>
    <property type="match status" value="1"/>
</dbReference>
<dbReference type="GO" id="GO:0006520">
    <property type="term" value="P:amino acid metabolic process"/>
    <property type="evidence" value="ECO:0007669"/>
    <property type="project" value="InterPro"/>
</dbReference>
<keyword evidence="9" id="KW-1185">Reference proteome</keyword>
<keyword evidence="3 5" id="KW-0520">NAD</keyword>
<dbReference type="InterPro" id="IPR033524">
    <property type="entry name" value="Glu/Leu/Phe/Val_DH_AS"/>
</dbReference>
<dbReference type="InParanoid" id="A0A2G4YQ88"/>
<feature type="active site" description="Proton donor/acceptor" evidence="4">
    <location>
        <position position="78"/>
    </location>
</feature>
<dbReference type="GO" id="GO:0000166">
    <property type="term" value="F:nucleotide binding"/>
    <property type="evidence" value="ECO:0007669"/>
    <property type="project" value="UniProtKB-KW"/>
</dbReference>
<gene>
    <name evidence="8" type="ORF">CRD36_14680</name>
</gene>
<dbReference type="SUPFAM" id="SSF51735">
    <property type="entry name" value="NAD(P)-binding Rossmann-fold domains"/>
    <property type="match status" value="1"/>
</dbReference>
<evidence type="ECO:0000256" key="1">
    <source>
        <dbReference type="ARBA" id="ARBA00006382"/>
    </source>
</evidence>
<dbReference type="FunFam" id="3.40.50.10860:FF:000010">
    <property type="entry name" value="Leucine dehydrogenase"/>
    <property type="match status" value="1"/>
</dbReference>
<sequence length="350" mass="37302">MMDVNQFKGHEQVVYLHDKKTGLKAFIAVHDTSLGPAAGGCRMWKYDTETDALNDALRLSRGMSHKNAVAGLKLGGGKAVIMGDPRADKSEELFRAFGRMINGLGGKYISAEDVGISVSDMEIVAEETPYVAGLDKGEHASGDPSPFTATGTYLGIKAAVKHKLGLDDVKGLTVAVQGVGHVGYYLCKHLHAAGAKLLVSDIDLDALKRVVDECDATVVGLDDILTADADVFAPCALGAIVNDDTIGQFKATIIAGAANNQLARDDHGQALMDRGILYAPDYVINAGGIINVAAETRGEYDEAWVNAKVDNIYNSLTTIFERSVSEKRPTNIIADELAAEIIEKARQEKA</sequence>
<dbReference type="Pfam" id="PF00208">
    <property type="entry name" value="ELFV_dehydrog"/>
    <property type="match status" value="1"/>
</dbReference>
<keyword evidence="2 6" id="KW-0560">Oxidoreductase</keyword>
<dbReference type="Gene3D" id="3.40.50.720">
    <property type="entry name" value="NAD(P)-binding Rossmann-like Domain"/>
    <property type="match status" value="1"/>
</dbReference>
<dbReference type="GO" id="GO:0016639">
    <property type="term" value="F:oxidoreductase activity, acting on the CH-NH2 group of donors, NAD or NADP as acceptor"/>
    <property type="evidence" value="ECO:0007669"/>
    <property type="project" value="InterPro"/>
</dbReference>
<dbReference type="SMART" id="SM00839">
    <property type="entry name" value="ELFV_dehydrog"/>
    <property type="match status" value="1"/>
</dbReference>
<dbReference type="PRINTS" id="PR00082">
    <property type="entry name" value="GLFDHDRGNASE"/>
</dbReference>
<dbReference type="CDD" id="cd01075">
    <property type="entry name" value="NAD_bind_Leu_Phe_Val_DH"/>
    <property type="match status" value="1"/>
</dbReference>
<dbReference type="Proteomes" id="UP000229730">
    <property type="component" value="Unassembled WGS sequence"/>
</dbReference>
<dbReference type="InterPro" id="IPR006095">
    <property type="entry name" value="Glu/Leu/Phe/Val/Trp_DH"/>
</dbReference>
<dbReference type="InterPro" id="IPR006097">
    <property type="entry name" value="Glu/Leu/Phe/Val/Trp_DH_dimer"/>
</dbReference>
<comment type="similarity">
    <text evidence="1 6">Belongs to the Glu/Leu/Phe/Val dehydrogenases family.</text>
</comment>
<feature type="domain" description="Glutamate/phenylalanine/leucine/valine/L-tryptophan dehydrogenase C-terminal" evidence="7">
    <location>
        <begin position="142"/>
        <end position="350"/>
    </location>
</feature>
<dbReference type="PROSITE" id="PS00074">
    <property type="entry name" value="GLFV_DEHYDROGENASE"/>
    <property type="match status" value="1"/>
</dbReference>
<dbReference type="RefSeq" id="WP_099474594.1">
    <property type="nucleotide sequence ID" value="NZ_CAXBMK010000001.1"/>
</dbReference>
<dbReference type="AlphaFoldDB" id="A0A2G4YQ88"/>
<dbReference type="InterPro" id="IPR006096">
    <property type="entry name" value="Glu/Leu/Phe/Val/Trp_DH_C"/>
</dbReference>
<reference evidence="8 9" key="1">
    <citation type="submission" date="2017-10" db="EMBL/GenBank/DDBJ databases">
        <title>Frigbacter circumglobatus gen. nov. sp. nov., isolated from sediment cultured in situ.</title>
        <authorList>
            <person name="Zhao Z."/>
        </authorList>
    </citation>
    <scope>NUCLEOTIDE SEQUENCE [LARGE SCALE GENOMIC DNA]</scope>
    <source>
        <strain evidence="8 9">ZYL</strain>
    </source>
</reference>
<dbReference type="OrthoDB" id="9803297at2"/>
<protein>
    <submittedName>
        <fullName evidence="8">Amino acid dehydrogenase</fullName>
    </submittedName>
</protein>
<accession>A0A2G4YQ88</accession>
<comment type="caution">
    <text evidence="8">The sequence shown here is derived from an EMBL/GenBank/DDBJ whole genome shotgun (WGS) entry which is preliminary data.</text>
</comment>
<dbReference type="FunCoup" id="A0A2G4YQ88">
    <property type="interactions" value="484"/>
</dbReference>
<dbReference type="PANTHER" id="PTHR42722:SF1">
    <property type="entry name" value="VALINE DEHYDROGENASE"/>
    <property type="match status" value="1"/>
</dbReference>
<dbReference type="Gene3D" id="3.40.50.10860">
    <property type="entry name" value="Leucine Dehydrogenase, chain A, domain 1"/>
    <property type="match status" value="1"/>
</dbReference>
<evidence type="ECO:0000256" key="6">
    <source>
        <dbReference type="RuleBase" id="RU004417"/>
    </source>
</evidence>
<dbReference type="PANTHER" id="PTHR42722">
    <property type="entry name" value="LEUCINE DEHYDROGENASE"/>
    <property type="match status" value="1"/>
</dbReference>
<proteinExistence type="inferred from homology"/>
<feature type="binding site" evidence="5">
    <location>
        <begin position="178"/>
        <end position="183"/>
    </location>
    <ligand>
        <name>NAD(+)</name>
        <dbReference type="ChEBI" id="CHEBI:57540"/>
    </ligand>
</feature>
<evidence type="ECO:0000313" key="9">
    <source>
        <dbReference type="Proteomes" id="UP000229730"/>
    </source>
</evidence>
<dbReference type="InterPro" id="IPR046346">
    <property type="entry name" value="Aminoacid_DH-like_N_sf"/>
</dbReference>
<dbReference type="InterPro" id="IPR016211">
    <property type="entry name" value="Glu/Phe/Leu/Val/Trp_DH_bac/arc"/>
</dbReference>
<evidence type="ECO:0000256" key="5">
    <source>
        <dbReference type="PIRSR" id="PIRSR000188-2"/>
    </source>
</evidence>
<keyword evidence="5" id="KW-0547">Nucleotide-binding</keyword>
<evidence type="ECO:0000256" key="3">
    <source>
        <dbReference type="ARBA" id="ARBA00023027"/>
    </source>
</evidence>
<evidence type="ECO:0000259" key="7">
    <source>
        <dbReference type="SMART" id="SM00839"/>
    </source>
</evidence>
<evidence type="ECO:0000256" key="2">
    <source>
        <dbReference type="ARBA" id="ARBA00023002"/>
    </source>
</evidence>
<dbReference type="EMBL" id="PDEM01000031">
    <property type="protein sequence ID" value="PHZ83626.1"/>
    <property type="molecule type" value="Genomic_DNA"/>
</dbReference>
<evidence type="ECO:0000256" key="4">
    <source>
        <dbReference type="PIRSR" id="PIRSR000188-1"/>
    </source>
</evidence>
<dbReference type="InterPro" id="IPR036291">
    <property type="entry name" value="NAD(P)-bd_dom_sf"/>
</dbReference>
<dbReference type="SUPFAM" id="SSF53223">
    <property type="entry name" value="Aminoacid dehydrogenase-like, N-terminal domain"/>
    <property type="match status" value="1"/>
</dbReference>
<dbReference type="Pfam" id="PF02812">
    <property type="entry name" value="ELFV_dehydrog_N"/>
    <property type="match status" value="1"/>
</dbReference>